<dbReference type="KEGG" id="rsin:B6N60_00249"/>
<name>A0A975T519_9NOST</name>
<dbReference type="InterPro" id="IPR012334">
    <property type="entry name" value="Pectin_lyas_fold"/>
</dbReference>
<dbReference type="Gene3D" id="2.160.20.10">
    <property type="entry name" value="Single-stranded right-handed beta-helix, Pectin lyase-like"/>
    <property type="match status" value="1"/>
</dbReference>
<reference evidence="1" key="1">
    <citation type="submission" date="2017-04" db="EMBL/GenBank/DDBJ databases">
        <title>Genome deletions in a multicellular cyanobacterial endosymbiont for morphological adaptation in marine diatoms.</title>
        <authorList>
            <person name="Wang Y."/>
            <person name="Gao H."/>
            <person name="Li R."/>
            <person name="Xu X."/>
        </authorList>
    </citation>
    <scope>NUCLEOTIDE SEQUENCE</scope>
    <source>
        <strain evidence="1">FACHB 800</strain>
    </source>
</reference>
<gene>
    <name evidence="1" type="ORF">B6N60_00249</name>
</gene>
<evidence type="ECO:0000313" key="1">
    <source>
        <dbReference type="EMBL" id="QXE21572.1"/>
    </source>
</evidence>
<sequence>MTLTAGGEIKAIKNEFNNEFPVFSSFSVSQTGNSGQGGDVTLAAKNEITDLYILTLSSSSKSGDVQISSFGDLLIKNTKIITSRQLIINNPLTQQEITLDVSGVGQSGNVSINSKGNLTFNNTRIESDTRSSNPAGNVNITSPGIVTFNNNSKITSNTSSQGKAGSIQIDAKELNLTDASEISASTTADGKAGDITLNTPTLTVSNGAKIFAPLQAKVMAVKSPLMHPIKLILVSVFKTFFLFFS</sequence>
<keyword evidence="2" id="KW-1185">Reference proteome</keyword>
<dbReference type="AlphaFoldDB" id="A0A975T519"/>
<evidence type="ECO:0000313" key="2">
    <source>
        <dbReference type="Proteomes" id="UP000683511"/>
    </source>
</evidence>
<protein>
    <submittedName>
        <fullName evidence="1">Hemagglutination activity domain protein</fullName>
    </submittedName>
</protein>
<dbReference type="Proteomes" id="UP000683511">
    <property type="component" value="Chromosome"/>
</dbReference>
<dbReference type="EMBL" id="CP021056">
    <property type="protein sequence ID" value="QXE21572.1"/>
    <property type="molecule type" value="Genomic_DNA"/>
</dbReference>
<organism evidence="1 2">
    <name type="scientific">Richelia sinica FACHB-800</name>
    <dbReference type="NCBI Taxonomy" id="1357546"/>
    <lineage>
        <taxon>Bacteria</taxon>
        <taxon>Bacillati</taxon>
        <taxon>Cyanobacteriota</taxon>
        <taxon>Cyanophyceae</taxon>
        <taxon>Nostocales</taxon>
        <taxon>Nostocaceae</taxon>
        <taxon>Richelia</taxon>
    </lineage>
</organism>
<proteinExistence type="predicted"/>
<accession>A0A975T519</accession>